<gene>
    <name evidence="1" type="ORF">FHG85_05675</name>
</gene>
<evidence type="ECO:0000313" key="1">
    <source>
        <dbReference type="EMBL" id="QKG79770.1"/>
    </source>
</evidence>
<evidence type="ECO:0000313" key="2">
    <source>
        <dbReference type="Proteomes" id="UP000500961"/>
    </source>
</evidence>
<accession>A0A7D3XKE8</accession>
<dbReference type="RefSeq" id="WP_173073857.1">
    <property type="nucleotide sequence ID" value="NZ_CP041345.1"/>
</dbReference>
<keyword evidence="2" id="KW-1185">Reference proteome</keyword>
<name>A0A7D3XKE8_9BACT</name>
<protein>
    <recommendedName>
        <fullName evidence="3">SGNH/GDSL hydrolase family protein</fullName>
    </recommendedName>
</protein>
<dbReference type="GO" id="GO:0016788">
    <property type="term" value="F:hydrolase activity, acting on ester bonds"/>
    <property type="evidence" value="ECO:0007669"/>
    <property type="project" value="UniProtKB-ARBA"/>
</dbReference>
<sequence length="320" mass="37402">MRKFLINTTKFLLFTSVFYIALLCVWEQAFPSWLKPNINYKVGANGHLYTRLSEIKKYSNIDILFLGSSHAYRGFDTRIFSKNGLKSFNLGSSSQTPIQTKILIDRYLDQLNPKLVIYEVYPDIFSLDGVESSLDLIANGKNDFHTIKMALEINSIRTYNTLIYGFIRELLGLNKSYIEPTHKDNDTYIPGGFVEKKLGFYSPQKLDKKEIKINPKQLKYFNEIIDKIKSKNIEVILVYAPIPKINYKRYTNTKYFDEIMRKYSTYYNFNEIVSLNDSLHFFDSHHLNLNGVEIFNNKLIELLKDSGVLKRVKKQQQSKN</sequence>
<dbReference type="InterPro" id="IPR036514">
    <property type="entry name" value="SGNH_hydro_sf"/>
</dbReference>
<dbReference type="SUPFAM" id="SSF52266">
    <property type="entry name" value="SGNH hydrolase"/>
    <property type="match status" value="1"/>
</dbReference>
<dbReference type="AlphaFoldDB" id="A0A7D3XKE8"/>
<evidence type="ECO:0008006" key="3">
    <source>
        <dbReference type="Google" id="ProtNLM"/>
    </source>
</evidence>
<reference evidence="1 2" key="1">
    <citation type="submission" date="2019-07" db="EMBL/GenBank/DDBJ databases">
        <title>Thalassofilum flectens gen. nov., sp. nov., a novel moderate thermophilic anaerobe from a shallow sea hot spring in Kunashir Island (Russia), representing a new family in the order Bacteroidales, and proposal of Thalassofilacea fam. nov.</title>
        <authorList>
            <person name="Kochetkova T.V."/>
            <person name="Podosokorskaya O.A."/>
            <person name="Novikov A."/>
            <person name="Elcheninov A.G."/>
            <person name="Toshchakov S.V."/>
            <person name="Kublanov I.V."/>
        </authorList>
    </citation>
    <scope>NUCLEOTIDE SEQUENCE [LARGE SCALE GENOMIC DNA]</scope>
    <source>
        <strain evidence="1 2">38-H</strain>
    </source>
</reference>
<dbReference type="Proteomes" id="UP000500961">
    <property type="component" value="Chromosome"/>
</dbReference>
<organism evidence="1 2">
    <name type="scientific">Tenuifilum thalassicum</name>
    <dbReference type="NCBI Taxonomy" id="2590900"/>
    <lineage>
        <taxon>Bacteria</taxon>
        <taxon>Pseudomonadati</taxon>
        <taxon>Bacteroidota</taxon>
        <taxon>Bacteroidia</taxon>
        <taxon>Bacteroidales</taxon>
        <taxon>Tenuifilaceae</taxon>
        <taxon>Tenuifilum</taxon>
    </lineage>
</organism>
<proteinExistence type="predicted"/>
<dbReference type="Gene3D" id="3.40.50.1110">
    <property type="entry name" value="SGNH hydrolase"/>
    <property type="match status" value="1"/>
</dbReference>
<dbReference type="EMBL" id="CP041345">
    <property type="protein sequence ID" value="QKG79770.1"/>
    <property type="molecule type" value="Genomic_DNA"/>
</dbReference>
<dbReference type="KEGG" id="ttz:FHG85_05675"/>